<dbReference type="Proteomes" id="UP000681722">
    <property type="component" value="Unassembled WGS sequence"/>
</dbReference>
<dbReference type="AlphaFoldDB" id="A0A815QG15"/>
<comment type="caution">
    <text evidence="2">The sequence shown here is derived from an EMBL/GenBank/DDBJ whole genome shotgun (WGS) entry which is preliminary data.</text>
</comment>
<keyword evidence="4" id="KW-1185">Reference proteome</keyword>
<feature type="compositionally biased region" description="Basic and acidic residues" evidence="1">
    <location>
        <begin position="92"/>
        <end position="102"/>
    </location>
</feature>
<dbReference type="Proteomes" id="UP000663829">
    <property type="component" value="Unassembled WGS sequence"/>
</dbReference>
<dbReference type="EMBL" id="CAJOBC010085551">
    <property type="protein sequence ID" value="CAF4332592.1"/>
    <property type="molecule type" value="Genomic_DNA"/>
</dbReference>
<accession>A0A815QG15</accession>
<gene>
    <name evidence="2" type="ORF">GPM918_LOCUS35150</name>
    <name evidence="3" type="ORF">SRO942_LOCUS35863</name>
</gene>
<feature type="compositionally biased region" description="Polar residues" evidence="1">
    <location>
        <begin position="107"/>
        <end position="120"/>
    </location>
</feature>
<evidence type="ECO:0000256" key="1">
    <source>
        <dbReference type="SAM" id="MobiDB-lite"/>
    </source>
</evidence>
<proteinExistence type="predicted"/>
<evidence type="ECO:0000313" key="4">
    <source>
        <dbReference type="Proteomes" id="UP000663829"/>
    </source>
</evidence>
<evidence type="ECO:0000313" key="3">
    <source>
        <dbReference type="EMBL" id="CAF4332592.1"/>
    </source>
</evidence>
<dbReference type="EMBL" id="CAJNOQ010020094">
    <property type="protein sequence ID" value="CAF1462726.1"/>
    <property type="molecule type" value="Genomic_DNA"/>
</dbReference>
<sequence>MTTTVAATTLSINIHLSPDEVLFYANDTFYEFVEQCLDVLKVECEALNDIQTRVCFRLKDNTYMVKPGTVAGVEDFVGTLRAKDREYLKKIEQQRKKSQREADNDESANTNQTPASQPLTANSSAGSSLALLSTDNSPSTPSKALPSINDCKQSINEFIGKWCKSHTPGILLHENGIYDISQLPPDILSYSNGQFFDFIKKYVGTAECEILEKQAITNVRLLLRIKHPFSLFDVNCEDLVDLKRRACFIYPNTNEYVVRPGIKYNIEYVTELLRRFQQNFDKLNNNDTNLFKTTTTCLQANEQPATLLKNLNDFVNNSREQNEHQPFLFAFLENIINNLGRSKNNYEYNEYVQRFATALHILVGSNTYEFIRINLPGALPYVSTQEQHNKNIDLKMNECQFRFDRLKGHLDTINSNFVYLSEDCSGVVSKISYDVSTNSFVDFVPSLHKGIPQTSSYQTDDFEQLQERFMTIAKSSLINIHMVEPLLPSLTSTTTTMSTQPFKSRPFLLATCVFRY</sequence>
<evidence type="ECO:0000313" key="2">
    <source>
        <dbReference type="EMBL" id="CAF1462726.1"/>
    </source>
</evidence>
<feature type="region of interest" description="Disordered" evidence="1">
    <location>
        <begin position="92"/>
        <end position="123"/>
    </location>
</feature>
<protein>
    <submittedName>
        <fullName evidence="2">Uncharacterized protein</fullName>
    </submittedName>
</protein>
<organism evidence="2 4">
    <name type="scientific">Didymodactylos carnosus</name>
    <dbReference type="NCBI Taxonomy" id="1234261"/>
    <lineage>
        <taxon>Eukaryota</taxon>
        <taxon>Metazoa</taxon>
        <taxon>Spiralia</taxon>
        <taxon>Gnathifera</taxon>
        <taxon>Rotifera</taxon>
        <taxon>Eurotatoria</taxon>
        <taxon>Bdelloidea</taxon>
        <taxon>Philodinida</taxon>
        <taxon>Philodinidae</taxon>
        <taxon>Didymodactylos</taxon>
    </lineage>
</organism>
<name>A0A815QG15_9BILA</name>
<reference evidence="2" key="1">
    <citation type="submission" date="2021-02" db="EMBL/GenBank/DDBJ databases">
        <authorList>
            <person name="Nowell W R."/>
        </authorList>
    </citation>
    <scope>NUCLEOTIDE SEQUENCE</scope>
</reference>